<evidence type="ECO:0000256" key="1">
    <source>
        <dbReference type="ARBA" id="ARBA00023015"/>
    </source>
</evidence>
<protein>
    <submittedName>
        <fullName evidence="6">IclR family transcriptional regulator</fullName>
    </submittedName>
</protein>
<dbReference type="AlphaFoldDB" id="A0A5C1QPQ8"/>
<dbReference type="InterPro" id="IPR050707">
    <property type="entry name" value="HTH_MetabolicPath_Reg"/>
</dbReference>
<keyword evidence="2" id="KW-0238">DNA-binding</keyword>
<dbReference type="PROSITE" id="PS51077">
    <property type="entry name" value="HTH_ICLR"/>
    <property type="match status" value="1"/>
</dbReference>
<dbReference type="GO" id="GO:0003677">
    <property type="term" value="F:DNA binding"/>
    <property type="evidence" value="ECO:0007669"/>
    <property type="project" value="UniProtKB-KW"/>
</dbReference>
<dbReference type="RefSeq" id="WP_149487704.1">
    <property type="nucleotide sequence ID" value="NZ_CP036150.1"/>
</dbReference>
<keyword evidence="7" id="KW-1185">Reference proteome</keyword>
<dbReference type="GO" id="GO:0003700">
    <property type="term" value="F:DNA-binding transcription factor activity"/>
    <property type="evidence" value="ECO:0007669"/>
    <property type="project" value="TreeGrafter"/>
</dbReference>
<evidence type="ECO:0000256" key="3">
    <source>
        <dbReference type="ARBA" id="ARBA00023163"/>
    </source>
</evidence>
<evidence type="ECO:0000313" key="6">
    <source>
        <dbReference type="EMBL" id="QEN09631.1"/>
    </source>
</evidence>
<dbReference type="KEGG" id="ock:EXM22_17175"/>
<dbReference type="GO" id="GO:0045892">
    <property type="term" value="P:negative regulation of DNA-templated transcription"/>
    <property type="evidence" value="ECO:0007669"/>
    <property type="project" value="TreeGrafter"/>
</dbReference>
<dbReference type="Pfam" id="PF09339">
    <property type="entry name" value="HTH_IclR"/>
    <property type="match status" value="1"/>
</dbReference>
<dbReference type="InterPro" id="IPR036390">
    <property type="entry name" value="WH_DNA-bd_sf"/>
</dbReference>
<dbReference type="Gene3D" id="3.30.450.40">
    <property type="match status" value="1"/>
</dbReference>
<name>A0A5C1QPQ8_9SPIO</name>
<keyword evidence="3" id="KW-0804">Transcription</keyword>
<gene>
    <name evidence="6" type="ORF">EXM22_17175</name>
</gene>
<dbReference type="Pfam" id="PF01614">
    <property type="entry name" value="IclR_C"/>
    <property type="match status" value="1"/>
</dbReference>
<proteinExistence type="predicted"/>
<accession>A0A5C1QPQ8</accession>
<dbReference type="InterPro" id="IPR036388">
    <property type="entry name" value="WH-like_DNA-bd_sf"/>
</dbReference>
<sequence length="251" mass="27602">MKKSRAAVRTIKILEVIANTSKGLSLSEISSSLDIPITSVSDILKALLDEEMIELLDERSKIYGIGVKAFFIGNTFIANTSLIDKAKGIVEELSDRTKNTVFLGKEVNGKITYIYKYEPKDTLIATCAIGSRTNLHCTSLGKTFLAYDSDLLAGLRGKVLSKITPFTLTDYDALVQEIEKVRIKGFAIDNREQNDHLLCVGSPIFDNNNKIVAALSISGLYRGNEDIEAMGRSVKEASLLISRSLGYREVV</sequence>
<reference evidence="6 7" key="1">
    <citation type="submission" date="2019-02" db="EMBL/GenBank/DDBJ databases">
        <title>Complete Genome Sequence and Methylome Analysis of free living Spirochaetas.</title>
        <authorList>
            <person name="Fomenkov A."/>
            <person name="Dubinina G."/>
            <person name="Leshcheva N."/>
            <person name="Mikheeva N."/>
            <person name="Grabovich M."/>
            <person name="Vincze T."/>
            <person name="Roberts R.J."/>
        </authorList>
    </citation>
    <scope>NUCLEOTIDE SEQUENCE [LARGE SCALE GENOMIC DNA]</scope>
    <source>
        <strain evidence="6 7">K2</strain>
    </source>
</reference>
<dbReference type="OrthoDB" id="9791752at2"/>
<keyword evidence="1" id="KW-0805">Transcription regulation</keyword>
<dbReference type="InterPro" id="IPR005471">
    <property type="entry name" value="Tscrpt_reg_IclR_N"/>
</dbReference>
<evidence type="ECO:0000259" key="4">
    <source>
        <dbReference type="PROSITE" id="PS51077"/>
    </source>
</evidence>
<dbReference type="Gene3D" id="1.10.10.10">
    <property type="entry name" value="Winged helix-like DNA-binding domain superfamily/Winged helix DNA-binding domain"/>
    <property type="match status" value="1"/>
</dbReference>
<dbReference type="EMBL" id="CP036150">
    <property type="protein sequence ID" value="QEN09631.1"/>
    <property type="molecule type" value="Genomic_DNA"/>
</dbReference>
<dbReference type="InterPro" id="IPR029016">
    <property type="entry name" value="GAF-like_dom_sf"/>
</dbReference>
<dbReference type="PANTHER" id="PTHR30136:SF24">
    <property type="entry name" value="HTH-TYPE TRANSCRIPTIONAL REPRESSOR ALLR"/>
    <property type="match status" value="1"/>
</dbReference>
<evidence type="ECO:0000256" key="2">
    <source>
        <dbReference type="ARBA" id="ARBA00023125"/>
    </source>
</evidence>
<dbReference type="Proteomes" id="UP000324209">
    <property type="component" value="Chromosome"/>
</dbReference>
<dbReference type="PROSITE" id="PS51078">
    <property type="entry name" value="ICLR_ED"/>
    <property type="match status" value="1"/>
</dbReference>
<evidence type="ECO:0000259" key="5">
    <source>
        <dbReference type="PROSITE" id="PS51078"/>
    </source>
</evidence>
<evidence type="ECO:0000313" key="7">
    <source>
        <dbReference type="Proteomes" id="UP000324209"/>
    </source>
</evidence>
<feature type="domain" description="HTH iclR-type" evidence="4">
    <location>
        <begin position="4"/>
        <end position="67"/>
    </location>
</feature>
<organism evidence="6 7">
    <name type="scientific">Oceanispirochaeta crateris</name>
    <dbReference type="NCBI Taxonomy" id="2518645"/>
    <lineage>
        <taxon>Bacteria</taxon>
        <taxon>Pseudomonadati</taxon>
        <taxon>Spirochaetota</taxon>
        <taxon>Spirochaetia</taxon>
        <taxon>Spirochaetales</taxon>
        <taxon>Spirochaetaceae</taxon>
        <taxon>Oceanispirochaeta</taxon>
    </lineage>
</organism>
<feature type="domain" description="IclR-ED" evidence="5">
    <location>
        <begin position="68"/>
        <end position="247"/>
    </location>
</feature>
<dbReference type="SUPFAM" id="SSF55781">
    <property type="entry name" value="GAF domain-like"/>
    <property type="match status" value="1"/>
</dbReference>
<dbReference type="InterPro" id="IPR014757">
    <property type="entry name" value="Tscrpt_reg_IclR_C"/>
</dbReference>
<dbReference type="SMART" id="SM00346">
    <property type="entry name" value="HTH_ICLR"/>
    <property type="match status" value="1"/>
</dbReference>
<dbReference type="PANTHER" id="PTHR30136">
    <property type="entry name" value="HELIX-TURN-HELIX TRANSCRIPTIONAL REGULATOR, ICLR FAMILY"/>
    <property type="match status" value="1"/>
</dbReference>
<dbReference type="SUPFAM" id="SSF46785">
    <property type="entry name" value="Winged helix' DNA-binding domain"/>
    <property type="match status" value="1"/>
</dbReference>